<dbReference type="PANTHER" id="PTHR13693">
    <property type="entry name" value="CLASS II AMINOTRANSFERASE/8-AMINO-7-OXONONANOATE SYNTHASE"/>
    <property type="match status" value="1"/>
</dbReference>
<keyword evidence="4" id="KW-0663">Pyridoxal phosphate</keyword>
<dbReference type="EMBL" id="WIUZ02000002">
    <property type="protein sequence ID" value="KAF9790361.1"/>
    <property type="molecule type" value="Genomic_DNA"/>
</dbReference>
<reference evidence="6" key="1">
    <citation type="journal article" date="2020" name="Nat. Commun.">
        <title>Large-scale genome sequencing of mycorrhizal fungi provides insights into the early evolution of symbiotic traits.</title>
        <authorList>
            <person name="Miyauchi S."/>
            <person name="Kiss E."/>
            <person name="Kuo A."/>
            <person name="Drula E."/>
            <person name="Kohler A."/>
            <person name="Sanchez-Garcia M."/>
            <person name="Morin E."/>
            <person name="Andreopoulos B."/>
            <person name="Barry K.W."/>
            <person name="Bonito G."/>
            <person name="Buee M."/>
            <person name="Carver A."/>
            <person name="Chen C."/>
            <person name="Cichocki N."/>
            <person name="Clum A."/>
            <person name="Culley D."/>
            <person name="Crous P.W."/>
            <person name="Fauchery L."/>
            <person name="Girlanda M."/>
            <person name="Hayes R.D."/>
            <person name="Keri Z."/>
            <person name="LaButti K."/>
            <person name="Lipzen A."/>
            <person name="Lombard V."/>
            <person name="Magnuson J."/>
            <person name="Maillard F."/>
            <person name="Murat C."/>
            <person name="Nolan M."/>
            <person name="Ohm R.A."/>
            <person name="Pangilinan J."/>
            <person name="Pereira M.F."/>
            <person name="Perotto S."/>
            <person name="Peter M."/>
            <person name="Pfister S."/>
            <person name="Riley R."/>
            <person name="Sitrit Y."/>
            <person name="Stielow J.B."/>
            <person name="Szollosi G."/>
            <person name="Zifcakova L."/>
            <person name="Stursova M."/>
            <person name="Spatafora J.W."/>
            <person name="Tedersoo L."/>
            <person name="Vaario L.M."/>
            <person name="Yamada A."/>
            <person name="Yan M."/>
            <person name="Wang P."/>
            <person name="Xu J."/>
            <person name="Bruns T."/>
            <person name="Baldrian P."/>
            <person name="Vilgalys R."/>
            <person name="Dunand C."/>
            <person name="Henrissat B."/>
            <person name="Grigoriev I.V."/>
            <person name="Hibbett D."/>
            <person name="Nagy L.G."/>
            <person name="Martin F.M."/>
        </authorList>
    </citation>
    <scope>NUCLEOTIDE SEQUENCE</scope>
    <source>
        <strain evidence="6">UH-Tt-Lm1</strain>
    </source>
</reference>
<protein>
    <submittedName>
        <fullName evidence="6">PLP-dependent transferase</fullName>
    </submittedName>
</protein>
<dbReference type="GO" id="GO:0030170">
    <property type="term" value="F:pyridoxal phosphate binding"/>
    <property type="evidence" value="ECO:0007669"/>
    <property type="project" value="InterPro"/>
</dbReference>
<name>A0A9P6HND6_9AGAM</name>
<dbReference type="GO" id="GO:0016740">
    <property type="term" value="F:transferase activity"/>
    <property type="evidence" value="ECO:0007669"/>
    <property type="project" value="UniProtKB-KW"/>
</dbReference>
<dbReference type="InterPro" id="IPR015424">
    <property type="entry name" value="PyrdxlP-dep_Trfase"/>
</dbReference>
<dbReference type="InterPro" id="IPR015421">
    <property type="entry name" value="PyrdxlP-dep_Trfase_major"/>
</dbReference>
<keyword evidence="3 6" id="KW-0808">Transferase</keyword>
<dbReference type="Gene3D" id="3.40.640.10">
    <property type="entry name" value="Type I PLP-dependent aspartate aminotransferase-like (Major domain)"/>
    <property type="match status" value="1"/>
</dbReference>
<dbReference type="AlphaFoldDB" id="A0A9P6HND6"/>
<dbReference type="PANTHER" id="PTHR13693:SF77">
    <property type="entry name" value="8-AMINO-7-OXONONANOATE SYNTHASE"/>
    <property type="match status" value="1"/>
</dbReference>
<evidence type="ECO:0000313" key="7">
    <source>
        <dbReference type="Proteomes" id="UP000736335"/>
    </source>
</evidence>
<evidence type="ECO:0000256" key="1">
    <source>
        <dbReference type="ARBA" id="ARBA00001933"/>
    </source>
</evidence>
<dbReference type="SUPFAM" id="SSF53383">
    <property type="entry name" value="PLP-dependent transferases"/>
    <property type="match status" value="1"/>
</dbReference>
<dbReference type="Gene3D" id="3.90.1150.10">
    <property type="entry name" value="Aspartate Aminotransferase, domain 1"/>
    <property type="match status" value="1"/>
</dbReference>
<evidence type="ECO:0000256" key="3">
    <source>
        <dbReference type="ARBA" id="ARBA00022679"/>
    </source>
</evidence>
<dbReference type="Proteomes" id="UP000736335">
    <property type="component" value="Unassembled WGS sequence"/>
</dbReference>
<comment type="similarity">
    <text evidence="2">Belongs to the class-II pyridoxal-phosphate-dependent aminotransferase family. BioF subfamily.</text>
</comment>
<feature type="domain" description="Aminotransferase class I/classII large" evidence="5">
    <location>
        <begin position="33"/>
        <end position="424"/>
    </location>
</feature>
<comment type="caution">
    <text evidence="6">The sequence shown here is derived from an EMBL/GenBank/DDBJ whole genome shotgun (WGS) entry which is preliminary data.</text>
</comment>
<dbReference type="InterPro" id="IPR015422">
    <property type="entry name" value="PyrdxlP-dep_Trfase_small"/>
</dbReference>
<organism evidence="6 7">
    <name type="scientific">Thelephora terrestris</name>
    <dbReference type="NCBI Taxonomy" id="56493"/>
    <lineage>
        <taxon>Eukaryota</taxon>
        <taxon>Fungi</taxon>
        <taxon>Dikarya</taxon>
        <taxon>Basidiomycota</taxon>
        <taxon>Agaricomycotina</taxon>
        <taxon>Agaricomycetes</taxon>
        <taxon>Thelephorales</taxon>
        <taxon>Thelephoraceae</taxon>
        <taxon>Thelephora</taxon>
    </lineage>
</organism>
<keyword evidence="7" id="KW-1185">Reference proteome</keyword>
<evidence type="ECO:0000256" key="2">
    <source>
        <dbReference type="ARBA" id="ARBA00010008"/>
    </source>
</evidence>
<gene>
    <name evidence="6" type="ORF">BJ322DRAFT_1104021</name>
</gene>
<proteinExistence type="inferred from homology"/>
<dbReference type="Pfam" id="PF00155">
    <property type="entry name" value="Aminotran_1_2"/>
    <property type="match status" value="1"/>
</dbReference>
<evidence type="ECO:0000259" key="5">
    <source>
        <dbReference type="Pfam" id="PF00155"/>
    </source>
</evidence>
<dbReference type="OrthoDB" id="2382073at2759"/>
<dbReference type="InterPro" id="IPR004839">
    <property type="entry name" value="Aminotransferase_I/II_large"/>
</dbReference>
<reference evidence="6" key="2">
    <citation type="submission" date="2020-11" db="EMBL/GenBank/DDBJ databases">
        <authorList>
            <consortium name="DOE Joint Genome Institute"/>
            <person name="Kuo A."/>
            <person name="Miyauchi S."/>
            <person name="Kiss E."/>
            <person name="Drula E."/>
            <person name="Kohler A."/>
            <person name="Sanchez-Garcia M."/>
            <person name="Andreopoulos B."/>
            <person name="Barry K.W."/>
            <person name="Bonito G."/>
            <person name="Buee M."/>
            <person name="Carver A."/>
            <person name="Chen C."/>
            <person name="Cichocki N."/>
            <person name="Clum A."/>
            <person name="Culley D."/>
            <person name="Crous P.W."/>
            <person name="Fauchery L."/>
            <person name="Girlanda M."/>
            <person name="Hayes R."/>
            <person name="Keri Z."/>
            <person name="Labutti K."/>
            <person name="Lipzen A."/>
            <person name="Lombard V."/>
            <person name="Magnuson J."/>
            <person name="Maillard F."/>
            <person name="Morin E."/>
            <person name="Murat C."/>
            <person name="Nolan M."/>
            <person name="Ohm R."/>
            <person name="Pangilinan J."/>
            <person name="Pereira M."/>
            <person name="Perotto S."/>
            <person name="Peter M."/>
            <person name="Riley R."/>
            <person name="Sitrit Y."/>
            <person name="Stielow B."/>
            <person name="Szollosi G."/>
            <person name="Zifcakova L."/>
            <person name="Stursova M."/>
            <person name="Spatafora J.W."/>
            <person name="Tedersoo L."/>
            <person name="Vaario L.-M."/>
            <person name="Yamada A."/>
            <person name="Yan M."/>
            <person name="Wang P."/>
            <person name="Xu J."/>
            <person name="Bruns T."/>
            <person name="Baldrian P."/>
            <person name="Vilgalys R."/>
            <person name="Henrissat B."/>
            <person name="Grigoriev I.V."/>
            <person name="Hibbett D."/>
            <person name="Nagy L.G."/>
            <person name="Martin F.M."/>
        </authorList>
    </citation>
    <scope>NUCLEOTIDE SEQUENCE</scope>
    <source>
        <strain evidence="6">UH-Tt-Lm1</strain>
    </source>
</reference>
<sequence>MTPSALEKQLAAALESRQARHIQRSLPPSADIDLVDFSSNDYLSLSKSPELRDRFLEKLASTEQVLGSGGSRLLVNGSPHVDLENRLRAFFNRSDDPPISKPSPLPILATDALLFNSGFDANVGFFACVPQPADFIVYDEYIHASVHDGMRLSRARSIPFKHNSVEDLENVLLGLKGERPELSDGIGSVFIAVESLYSMDGTISPLPEIIQVAESAFPNNNAYISVDEAHSTGIYGPGGRGIVSMLGLQDRVFARLHTFGKALAGTGAVLLVSPLVKQYLINYARTLIYTTSLSYANIVSANCSFDFLESGRAEALSRHVLALSEHLTTTLADILHHSLTPITPDILSLPEYMQPSASSSPSLLQLPTPIVPLMTSYPRPLAARLRALGLNVRPITWPTVPKGKERVRICLHAKNSFEEVDLLVRYSMQWAAEVAVESSGLVSAKL</sequence>
<dbReference type="GO" id="GO:0009102">
    <property type="term" value="P:biotin biosynthetic process"/>
    <property type="evidence" value="ECO:0007669"/>
    <property type="project" value="TreeGrafter"/>
</dbReference>
<dbReference type="InterPro" id="IPR050087">
    <property type="entry name" value="AON_synthase_class-II"/>
</dbReference>
<comment type="cofactor">
    <cofactor evidence="1">
        <name>pyridoxal 5'-phosphate</name>
        <dbReference type="ChEBI" id="CHEBI:597326"/>
    </cofactor>
</comment>
<accession>A0A9P6HND6</accession>
<evidence type="ECO:0000256" key="4">
    <source>
        <dbReference type="ARBA" id="ARBA00022898"/>
    </source>
</evidence>
<evidence type="ECO:0000313" key="6">
    <source>
        <dbReference type="EMBL" id="KAF9790361.1"/>
    </source>
</evidence>